<evidence type="ECO:0000313" key="15">
    <source>
        <dbReference type="Proteomes" id="UP000318864"/>
    </source>
</evidence>
<dbReference type="GO" id="GO:0070403">
    <property type="term" value="F:NAD+ binding"/>
    <property type="evidence" value="ECO:0007669"/>
    <property type="project" value="InterPro"/>
</dbReference>
<gene>
    <name evidence="14" type="ORF">D8Y22_06685</name>
</gene>
<dbReference type="PIRSF" id="PIRSF000105">
    <property type="entry name" value="HCDH"/>
    <property type="match status" value="1"/>
</dbReference>
<dbReference type="InterPro" id="IPR013328">
    <property type="entry name" value="6PGD_dom2"/>
</dbReference>
<dbReference type="PANTHER" id="PTHR48075:SF1">
    <property type="entry name" value="LAMBDA-CRYSTALLIN HOMOLOG"/>
    <property type="match status" value="1"/>
</dbReference>
<dbReference type="Gene3D" id="1.10.1040.10">
    <property type="entry name" value="N-(1-d-carboxylethyl)-l-norvaline Dehydrogenase, domain 2"/>
    <property type="match status" value="1"/>
</dbReference>
<dbReference type="Gene3D" id="3.40.50.720">
    <property type="entry name" value="NAD(P)-binding Rossmann-like Domain"/>
    <property type="match status" value="1"/>
</dbReference>
<evidence type="ECO:0000256" key="7">
    <source>
        <dbReference type="ARBA" id="ARBA00023027"/>
    </source>
</evidence>
<evidence type="ECO:0000259" key="12">
    <source>
        <dbReference type="Pfam" id="PF00725"/>
    </source>
</evidence>
<evidence type="ECO:0000256" key="2">
    <source>
        <dbReference type="ARBA" id="ARBA00009463"/>
    </source>
</evidence>
<dbReference type="GO" id="GO:0006631">
    <property type="term" value="P:fatty acid metabolic process"/>
    <property type="evidence" value="ECO:0007669"/>
    <property type="project" value="InterPro"/>
</dbReference>
<proteinExistence type="inferred from homology"/>
<dbReference type="PANTHER" id="PTHR48075">
    <property type="entry name" value="3-HYDROXYACYL-COA DEHYDROGENASE FAMILY PROTEIN"/>
    <property type="match status" value="1"/>
</dbReference>
<protein>
    <recommendedName>
        <fullName evidence="9">L-gulonate 3-dehydrogenase</fullName>
        <ecNumber evidence="8">1.1.1.45</ecNumber>
    </recommendedName>
    <alternativeName>
        <fullName evidence="9">L-gulonate 3-dehydrogenase</fullName>
    </alternativeName>
</protein>
<name>A0A4S3TQN1_9EURY</name>
<keyword evidence="5" id="KW-0597">Phosphoprotein</keyword>
<evidence type="ECO:0000256" key="5">
    <source>
        <dbReference type="ARBA" id="ARBA00022553"/>
    </source>
</evidence>
<dbReference type="OrthoDB" id="51300at2157"/>
<keyword evidence="7" id="KW-0520">NAD</keyword>
<evidence type="ECO:0000256" key="8">
    <source>
        <dbReference type="ARBA" id="ARBA00038962"/>
    </source>
</evidence>
<evidence type="ECO:0000256" key="3">
    <source>
        <dbReference type="ARBA" id="ARBA00011738"/>
    </source>
</evidence>
<feature type="site" description="Important for catalytic activity" evidence="10">
    <location>
        <position position="142"/>
    </location>
</feature>
<dbReference type="Pfam" id="PF02737">
    <property type="entry name" value="3HCDH_N"/>
    <property type="match status" value="1"/>
</dbReference>
<evidence type="ECO:0000256" key="4">
    <source>
        <dbReference type="ARBA" id="ARBA00022490"/>
    </source>
</evidence>
<comment type="similarity">
    <text evidence="2">Belongs to the 3-hydroxyacyl-CoA dehydrogenase family.</text>
</comment>
<dbReference type="PROSITE" id="PS00067">
    <property type="entry name" value="3HCDH"/>
    <property type="match status" value="1"/>
</dbReference>
<accession>A0A4S3TQN1</accession>
<dbReference type="EC" id="1.1.1.45" evidence="8"/>
<dbReference type="InterPro" id="IPR006176">
    <property type="entry name" value="3-OHacyl-CoA_DH_NAD-bd"/>
</dbReference>
<comment type="subunit">
    <text evidence="3">Homodimer.</text>
</comment>
<keyword evidence="6" id="KW-0560">Oxidoreductase</keyword>
<dbReference type="InterPro" id="IPR036291">
    <property type="entry name" value="NAD(P)-bd_dom_sf"/>
</dbReference>
<dbReference type="Proteomes" id="UP000318864">
    <property type="component" value="Unassembled WGS sequence"/>
</dbReference>
<feature type="domain" description="3-hydroxyacyl-CoA dehydrogenase NAD binding" evidence="13">
    <location>
        <begin position="9"/>
        <end position="186"/>
    </location>
</feature>
<comment type="caution">
    <text evidence="14">The sequence shown here is derived from an EMBL/GenBank/DDBJ whole genome shotgun (WGS) entry which is preliminary data.</text>
</comment>
<evidence type="ECO:0000256" key="10">
    <source>
        <dbReference type="PIRSR" id="PIRSR000105-1"/>
    </source>
</evidence>
<dbReference type="GO" id="GO:0005737">
    <property type="term" value="C:cytoplasm"/>
    <property type="evidence" value="ECO:0007669"/>
    <property type="project" value="UniProtKB-SubCell"/>
</dbReference>
<evidence type="ECO:0000259" key="13">
    <source>
        <dbReference type="Pfam" id="PF02737"/>
    </source>
</evidence>
<keyword evidence="15" id="KW-1185">Reference proteome</keyword>
<sequence>MTDPIDAAVVVGAGTMGVGLAMQFARAGVSVTLVDHRQANLDRADEELATVTDFLEANDLLGEPTAALERIETTLDLEAAVETERFVLETISEDLEAKRRLFERIVAAGTESTILATNTSSLRITDIAAGLSDGAARVVGCHWWNPPYLLPVVEVIPGTDTAEWVVDATAAFVQRVDRDPILVNKDVPGFVWNRIQFAVLRECLHIVESGIAAVEDVERAVRDGYATRTAVVGPFETVDISGLELFERIAAELNPELSTASDPSDLYEQHRQQGRDGVSAGAGFLRYDADRSSVLEARDERLVEIRRALGSDDPNDGS</sequence>
<evidence type="ECO:0000256" key="11">
    <source>
        <dbReference type="SAM" id="MobiDB-lite"/>
    </source>
</evidence>
<reference evidence="14 15" key="1">
    <citation type="submission" date="2018-10" db="EMBL/GenBank/DDBJ databases">
        <title>Natronolimnobius sp. XQ-INN 246 isolated from Inner Mongolia Autonomous Region of China.</title>
        <authorList>
            <person name="Xue Q."/>
        </authorList>
    </citation>
    <scope>NUCLEOTIDE SEQUENCE [LARGE SCALE GENOMIC DNA]</scope>
    <source>
        <strain evidence="14 15">XQ-INN 246</strain>
    </source>
</reference>
<dbReference type="SUPFAM" id="SSF48179">
    <property type="entry name" value="6-phosphogluconate dehydrogenase C-terminal domain-like"/>
    <property type="match status" value="1"/>
</dbReference>
<dbReference type="InterPro" id="IPR008927">
    <property type="entry name" value="6-PGluconate_DH-like_C_sf"/>
</dbReference>
<dbReference type="EMBL" id="RBZW01000018">
    <property type="protein sequence ID" value="THE65613.1"/>
    <property type="molecule type" value="Genomic_DNA"/>
</dbReference>
<dbReference type="InterPro" id="IPR022694">
    <property type="entry name" value="3-OHacyl-CoA_DH"/>
</dbReference>
<dbReference type="Pfam" id="PF00725">
    <property type="entry name" value="3HCDH"/>
    <property type="match status" value="1"/>
</dbReference>
<evidence type="ECO:0000256" key="9">
    <source>
        <dbReference type="ARBA" id="ARBA00042709"/>
    </source>
</evidence>
<dbReference type="InterPro" id="IPR006108">
    <property type="entry name" value="3HC_DH_C"/>
</dbReference>
<dbReference type="GO" id="GO:0050104">
    <property type="term" value="F:L-gulonate 3-dehydrogenase activity"/>
    <property type="evidence" value="ECO:0007669"/>
    <property type="project" value="UniProtKB-EC"/>
</dbReference>
<evidence type="ECO:0000313" key="14">
    <source>
        <dbReference type="EMBL" id="THE65613.1"/>
    </source>
</evidence>
<dbReference type="RefSeq" id="WP_141463931.1">
    <property type="nucleotide sequence ID" value="NZ_RBZW01000018.1"/>
</dbReference>
<dbReference type="SUPFAM" id="SSF51735">
    <property type="entry name" value="NAD(P)-binding Rossmann-fold domains"/>
    <property type="match status" value="1"/>
</dbReference>
<feature type="region of interest" description="Disordered" evidence="11">
    <location>
        <begin position="259"/>
        <end position="279"/>
    </location>
</feature>
<feature type="domain" description="3-hydroxyacyl-CoA dehydrogenase C-terminal" evidence="12">
    <location>
        <begin position="189"/>
        <end position="287"/>
    </location>
</feature>
<evidence type="ECO:0000256" key="1">
    <source>
        <dbReference type="ARBA" id="ARBA00004496"/>
    </source>
</evidence>
<dbReference type="InterPro" id="IPR006180">
    <property type="entry name" value="3-OHacyl-CoA_DH_CS"/>
</dbReference>
<dbReference type="AlphaFoldDB" id="A0A4S3TQN1"/>
<organism evidence="14 15">
    <name type="scientific">Salinadaptatus halalkaliphilus</name>
    <dbReference type="NCBI Taxonomy" id="2419781"/>
    <lineage>
        <taxon>Archaea</taxon>
        <taxon>Methanobacteriati</taxon>
        <taxon>Methanobacteriota</taxon>
        <taxon>Stenosarchaea group</taxon>
        <taxon>Halobacteria</taxon>
        <taxon>Halobacteriales</taxon>
        <taxon>Natrialbaceae</taxon>
        <taxon>Salinadaptatus</taxon>
    </lineage>
</organism>
<keyword evidence="4" id="KW-0963">Cytoplasm</keyword>
<evidence type="ECO:0000256" key="6">
    <source>
        <dbReference type="ARBA" id="ARBA00023002"/>
    </source>
</evidence>
<comment type="subcellular location">
    <subcellularLocation>
        <location evidence="1">Cytoplasm</location>
    </subcellularLocation>
</comment>